<dbReference type="EMBL" id="JAHRIQ010012596">
    <property type="protein sequence ID" value="MEQ2224962.1"/>
    <property type="molecule type" value="Genomic_DNA"/>
</dbReference>
<keyword evidence="3" id="KW-1185">Reference proteome</keyword>
<comment type="caution">
    <text evidence="2">The sequence shown here is derived from an EMBL/GenBank/DDBJ whole genome shotgun (WGS) entry which is preliminary data.</text>
</comment>
<proteinExistence type="predicted"/>
<gene>
    <name evidence="2" type="ORF">ILYODFUR_012728</name>
</gene>
<sequence>MAPTMAASELHFLFLCAFCVFLCFSNHSTVVSGHNSVVSFSREELLNIRVLSQDFFTIIHQSEPHRTPDERSRSTLRDTALKASESMLARWQSSAKEDFANHCLQSIWQMSAL</sequence>
<evidence type="ECO:0000313" key="3">
    <source>
        <dbReference type="Proteomes" id="UP001482620"/>
    </source>
</evidence>
<evidence type="ECO:0000313" key="2">
    <source>
        <dbReference type="EMBL" id="MEQ2224962.1"/>
    </source>
</evidence>
<organism evidence="2 3">
    <name type="scientific">Ilyodon furcidens</name>
    <name type="common">goldbreast splitfin</name>
    <dbReference type="NCBI Taxonomy" id="33524"/>
    <lineage>
        <taxon>Eukaryota</taxon>
        <taxon>Metazoa</taxon>
        <taxon>Chordata</taxon>
        <taxon>Craniata</taxon>
        <taxon>Vertebrata</taxon>
        <taxon>Euteleostomi</taxon>
        <taxon>Actinopterygii</taxon>
        <taxon>Neopterygii</taxon>
        <taxon>Teleostei</taxon>
        <taxon>Neoteleostei</taxon>
        <taxon>Acanthomorphata</taxon>
        <taxon>Ovalentaria</taxon>
        <taxon>Atherinomorphae</taxon>
        <taxon>Cyprinodontiformes</taxon>
        <taxon>Goodeidae</taxon>
        <taxon>Ilyodon</taxon>
    </lineage>
</organism>
<reference evidence="2 3" key="1">
    <citation type="submission" date="2021-06" db="EMBL/GenBank/DDBJ databases">
        <authorList>
            <person name="Palmer J.M."/>
        </authorList>
    </citation>
    <scope>NUCLEOTIDE SEQUENCE [LARGE SCALE GENOMIC DNA]</scope>
    <source>
        <strain evidence="3">if_2019</strain>
        <tissue evidence="2">Muscle</tissue>
    </source>
</reference>
<keyword evidence="1" id="KW-0732">Signal</keyword>
<feature type="signal peptide" evidence="1">
    <location>
        <begin position="1"/>
        <end position="33"/>
    </location>
</feature>
<evidence type="ECO:0000256" key="1">
    <source>
        <dbReference type="SAM" id="SignalP"/>
    </source>
</evidence>
<name>A0ABV0T059_9TELE</name>
<feature type="chain" id="PRO_5047536376" evidence="1">
    <location>
        <begin position="34"/>
        <end position="113"/>
    </location>
</feature>
<dbReference type="Proteomes" id="UP001482620">
    <property type="component" value="Unassembled WGS sequence"/>
</dbReference>
<accession>A0ABV0T059</accession>
<protein>
    <submittedName>
        <fullName evidence="2">Uncharacterized protein</fullName>
    </submittedName>
</protein>